<dbReference type="Proteomes" id="UP000004699">
    <property type="component" value="Unassembled WGS sequence"/>
</dbReference>
<dbReference type="EMBL" id="DS999411">
    <property type="protein sequence ID" value="EED35809.1"/>
    <property type="molecule type" value="Genomic_DNA"/>
</dbReference>
<protein>
    <submittedName>
        <fullName evidence="1">Uncharacterized protein</fullName>
    </submittedName>
</protein>
<gene>
    <name evidence="1" type="ORF">NOR51B_1756</name>
</gene>
<proteinExistence type="predicted"/>
<organism evidence="1 2">
    <name type="scientific">Luminiphilus syltensis NOR5-1B</name>
    <dbReference type="NCBI Taxonomy" id="565045"/>
    <lineage>
        <taxon>Bacteria</taxon>
        <taxon>Pseudomonadati</taxon>
        <taxon>Pseudomonadota</taxon>
        <taxon>Gammaproteobacteria</taxon>
        <taxon>Cellvibrionales</taxon>
        <taxon>Halieaceae</taxon>
        <taxon>Luminiphilus</taxon>
    </lineage>
</organism>
<dbReference type="AlphaFoldDB" id="B8KTR3"/>
<evidence type="ECO:0000313" key="2">
    <source>
        <dbReference type="Proteomes" id="UP000004699"/>
    </source>
</evidence>
<keyword evidence="2" id="KW-1185">Reference proteome</keyword>
<dbReference type="STRING" id="565045.NOR51B_1756"/>
<dbReference type="HOGENOM" id="CLU_3312308_0_0_6"/>
<accession>B8KTR3</accession>
<reference evidence="2" key="1">
    <citation type="journal article" date="2013" name="BMC Microbiol.">
        <title>Taxonomy and evolution of bacteriochlorophyll a-containing members of the OM60/NOR5 clade of marine gammaproteobacteria: description of Luminiphilus syltensis gen. nov., sp. nov., reclassification of Haliea rubra as Pseudohaliea rubra gen. nov., comb. nov., and emendation of Chromatocurvus halotolerans.</title>
        <authorList>
            <person name="Spring S."/>
            <person name="Riedel T."/>
            <person name="Sproer C."/>
            <person name="Yan S."/>
            <person name="Harder J."/>
            <person name="Fuchs B.M."/>
        </authorList>
    </citation>
    <scope>NUCLEOTIDE SEQUENCE [LARGE SCALE GENOMIC DNA]</scope>
    <source>
        <strain evidence="2">NOR51-B</strain>
    </source>
</reference>
<name>B8KTR3_9GAMM</name>
<sequence>MAAAAMKRRVMICPLRAPRSIGAALSGVFKAVPLMQGPY</sequence>
<evidence type="ECO:0000313" key="1">
    <source>
        <dbReference type="EMBL" id="EED35809.1"/>
    </source>
</evidence>